<evidence type="ECO:0000313" key="3">
    <source>
        <dbReference type="EMBL" id="PPQ67455.1"/>
    </source>
</evidence>
<dbReference type="PANTHER" id="PTHR23079:SF55">
    <property type="entry name" value="RNA-DIRECTED RNA POLYMERASE"/>
    <property type="match status" value="1"/>
</dbReference>
<dbReference type="InterPro" id="IPR057596">
    <property type="entry name" value="RDRP_core"/>
</dbReference>
<feature type="domain" description="RDRP core" evidence="2">
    <location>
        <begin position="417"/>
        <end position="1022"/>
    </location>
</feature>
<comment type="caution">
    <text evidence="3">The sequence shown here is derived from an EMBL/GenBank/DDBJ whole genome shotgun (WGS) entry which is preliminary data.</text>
</comment>
<dbReference type="GO" id="GO:0030422">
    <property type="term" value="P:siRNA processing"/>
    <property type="evidence" value="ECO:0007669"/>
    <property type="project" value="TreeGrafter"/>
</dbReference>
<dbReference type="EC" id="2.7.7.48" evidence="1"/>
<evidence type="ECO:0000256" key="1">
    <source>
        <dbReference type="RuleBase" id="RU363098"/>
    </source>
</evidence>
<name>A0A409VMF6_9AGAR</name>
<comment type="similarity">
    <text evidence="1">Belongs to the RdRP family.</text>
</comment>
<dbReference type="Pfam" id="PF05183">
    <property type="entry name" value="RdRP"/>
    <property type="match status" value="1"/>
</dbReference>
<evidence type="ECO:0000259" key="2">
    <source>
        <dbReference type="Pfam" id="PF05183"/>
    </source>
</evidence>
<keyword evidence="4" id="KW-1185">Reference proteome</keyword>
<proteinExistence type="inferred from homology"/>
<gene>
    <name evidence="3" type="ORF">CVT24_011512</name>
</gene>
<protein>
    <recommendedName>
        <fullName evidence="1">RNA-dependent RNA polymerase</fullName>
        <ecNumber evidence="1">2.7.7.48</ecNumber>
    </recommendedName>
</protein>
<dbReference type="GO" id="GO:0003968">
    <property type="term" value="F:RNA-directed RNA polymerase activity"/>
    <property type="evidence" value="ECO:0007669"/>
    <property type="project" value="UniProtKB-KW"/>
</dbReference>
<dbReference type="EMBL" id="NHTK01006024">
    <property type="protein sequence ID" value="PPQ67455.1"/>
    <property type="molecule type" value="Genomic_DNA"/>
</dbReference>
<sequence>MELNIKFIPNHVNTYTVIRKVAEIVHSPKFMPQPENGRLMNFRVVLNDNPAGGVRNDGTGVLTFGEDHIASKFLKWVVDTPLRIDGKKLKFYRKGPPSKKDADLLKKTLFVDPSIEEERERINYGLRDMLRVDVIQFGVFYRNYPNSDAEKLEPRRYSIEWERSCIDRQTAWLRVEYDHRLMRIVCGDQLSESEGSSLVIPFSTIQKLGVGYDGRPYVCFDTLTPPIFETYPFHRTLTGTHKQDNYNFKHRLMCLDEGHRIVAPFATKLRILFVNEDGILQKFSEMCYSAGIAKQTIIQCMGPLHIEATKEGFFSEKRIRHLRNILSKFPWPIAFQLESLLRNGLLHSDEILSLLPKIQSLQENETSTYIGNLLRHYNEKLQIRPLRESPARCFDLALRSFKPIVHRGEFLCSHVTFTPTRVLLEGPFATQSNRIIRKYAGYEDHFMRVEFREEDRLNFRWEREVDAVPFLRARVGDILKNGFTLAGRFFEFLAYSNSALREHSVWFMNPFIYEDAVGRCVKVTASSIRDDLGVFKGDELGDKLLKIPSKYAARLAQAFTATDASVMIRREEWTDIDDLGKEPYLFTDGCGTLSFSLARKIWAKLCEMKHRPYIESSVPSAFQIRFLGYKGVISVDAFLEKERPGIHMCLRPSMKKFSVSKDAEQLAPIEIAQAFYAPNDCYLNRPLIMLLEDIGIPQPAFLELQNEVIKNIEKIDTSIDNFAALLGKYNLGNSFNLQDILRRLKRRYKFDLKPNSKDARLMDNPFWKHLREVVSASILRDIKHSARIYVPDSYLLVGVPDEGPAYEAAGFQNVFTLKAGEVFICIQRPGDEEPTFLSGLATISRSPVAFPGDVQRVRAIGKPPASMMCLFAHLKNVVVLPSEGNRSLASCLGGGDVDGDLFSVIFHKPLLPTSVDEPADYEPSGPKTLDRECHVEDICDFVVEYIHSDVLGLLSDRLLIIADQSAAVDYPKQGNPVSLDDDTLPKTLMRIKPDWHAAEVVSPRHTDYYESTKALGKLFRNIHVDENNPVLKSWSEEDLRHDPITEALRETIAQLLGHGVLHDGYPPETVDLYRQYSDELRYISATHALSDSVTGRLLESEIITGSILAKCTQKRHRKQRIYRMALHSGTLVGDIKSKLCEKPDSRDMQELLLGLEASWKAWNYAKSKVGRDNLGPSKLVHDNFGSYSFGLIALGVILEILDYIDKLESEN</sequence>
<evidence type="ECO:0000313" key="4">
    <source>
        <dbReference type="Proteomes" id="UP000284842"/>
    </source>
</evidence>
<keyword evidence="1" id="KW-0808">Transferase</keyword>
<dbReference type="AlphaFoldDB" id="A0A409VMF6"/>
<dbReference type="STRING" id="181874.A0A409VMF6"/>
<dbReference type="FunCoup" id="A0A409VMF6">
    <property type="interactions" value="3"/>
</dbReference>
<dbReference type="OrthoDB" id="6513042at2759"/>
<keyword evidence="1" id="KW-0548">Nucleotidyltransferase</keyword>
<dbReference type="GO" id="GO:0003723">
    <property type="term" value="F:RNA binding"/>
    <property type="evidence" value="ECO:0007669"/>
    <property type="project" value="UniProtKB-KW"/>
</dbReference>
<dbReference type="Proteomes" id="UP000284842">
    <property type="component" value="Unassembled WGS sequence"/>
</dbReference>
<dbReference type="InterPro" id="IPR007855">
    <property type="entry name" value="RDRP"/>
</dbReference>
<reference evidence="3 4" key="1">
    <citation type="journal article" date="2018" name="Evol. Lett.">
        <title>Horizontal gene cluster transfer increased hallucinogenic mushroom diversity.</title>
        <authorList>
            <person name="Reynolds H.T."/>
            <person name="Vijayakumar V."/>
            <person name="Gluck-Thaler E."/>
            <person name="Korotkin H.B."/>
            <person name="Matheny P.B."/>
            <person name="Slot J.C."/>
        </authorList>
    </citation>
    <scope>NUCLEOTIDE SEQUENCE [LARGE SCALE GENOMIC DNA]</scope>
    <source>
        <strain evidence="3 4">2629</strain>
    </source>
</reference>
<keyword evidence="1" id="KW-0696">RNA-directed RNA polymerase</keyword>
<keyword evidence="1" id="KW-0694">RNA-binding</keyword>
<organism evidence="3 4">
    <name type="scientific">Panaeolus cyanescens</name>
    <dbReference type="NCBI Taxonomy" id="181874"/>
    <lineage>
        <taxon>Eukaryota</taxon>
        <taxon>Fungi</taxon>
        <taxon>Dikarya</taxon>
        <taxon>Basidiomycota</taxon>
        <taxon>Agaricomycotina</taxon>
        <taxon>Agaricomycetes</taxon>
        <taxon>Agaricomycetidae</taxon>
        <taxon>Agaricales</taxon>
        <taxon>Agaricineae</taxon>
        <taxon>Galeropsidaceae</taxon>
        <taxon>Panaeolus</taxon>
    </lineage>
</organism>
<accession>A0A409VMF6</accession>
<comment type="catalytic activity">
    <reaction evidence="1">
        <text>RNA(n) + a ribonucleoside 5'-triphosphate = RNA(n+1) + diphosphate</text>
        <dbReference type="Rhea" id="RHEA:21248"/>
        <dbReference type="Rhea" id="RHEA-COMP:14527"/>
        <dbReference type="Rhea" id="RHEA-COMP:17342"/>
        <dbReference type="ChEBI" id="CHEBI:33019"/>
        <dbReference type="ChEBI" id="CHEBI:61557"/>
        <dbReference type="ChEBI" id="CHEBI:140395"/>
        <dbReference type="EC" id="2.7.7.48"/>
    </reaction>
</comment>
<dbReference type="InParanoid" id="A0A409VMF6"/>
<dbReference type="GO" id="GO:0031380">
    <property type="term" value="C:nuclear RNA-directed RNA polymerase complex"/>
    <property type="evidence" value="ECO:0007669"/>
    <property type="project" value="TreeGrafter"/>
</dbReference>
<dbReference type="PANTHER" id="PTHR23079">
    <property type="entry name" value="RNA-DEPENDENT RNA POLYMERASE"/>
    <property type="match status" value="1"/>
</dbReference>